<dbReference type="EMBL" id="LWLN01000001">
    <property type="protein sequence ID" value="OLZ41426.1"/>
    <property type="molecule type" value="Genomic_DNA"/>
</dbReference>
<organism evidence="2 3">
    <name type="scientific">Natrinema saccharevitans</name>
    <dbReference type="NCBI Taxonomy" id="301967"/>
    <lineage>
        <taxon>Archaea</taxon>
        <taxon>Methanobacteriati</taxon>
        <taxon>Methanobacteriota</taxon>
        <taxon>Stenosarchaea group</taxon>
        <taxon>Halobacteria</taxon>
        <taxon>Halobacteriales</taxon>
        <taxon>Natrialbaceae</taxon>
        <taxon>Natrinema</taxon>
    </lineage>
</organism>
<evidence type="ECO:0000259" key="1">
    <source>
        <dbReference type="Pfam" id="PF26227"/>
    </source>
</evidence>
<reference evidence="3" key="1">
    <citation type="submission" date="2016-04" db="EMBL/GenBank/DDBJ databases">
        <authorList>
            <person name="Chen S.-C."/>
            <person name="Lai M.-C."/>
        </authorList>
    </citation>
    <scope>NUCLEOTIDE SEQUENCE [LARGE SCALE GENOMIC DNA]</scope>
    <source>
        <strain evidence="3">AB14</strain>
    </source>
</reference>
<dbReference type="Pfam" id="PF26227">
    <property type="entry name" value="DUF8053"/>
    <property type="match status" value="1"/>
</dbReference>
<evidence type="ECO:0000313" key="3">
    <source>
        <dbReference type="Proteomes" id="UP000189370"/>
    </source>
</evidence>
<protein>
    <recommendedName>
        <fullName evidence="1">DUF8053 domain-containing protein</fullName>
    </recommendedName>
</protein>
<sequence length="62" mass="7193">MALNKLRQIDRDSVGITMPKDDMRIEGLLDEDGEIDGDYHMHIRHVDDGQWSLELVEEIEAK</sequence>
<dbReference type="InterPro" id="IPR058366">
    <property type="entry name" value="DUF8053"/>
</dbReference>
<dbReference type="RefSeq" id="WP_076146161.1">
    <property type="nucleotide sequence ID" value="NZ_LWLN01000001.1"/>
</dbReference>
<comment type="caution">
    <text evidence="2">The sequence shown here is derived from an EMBL/GenBank/DDBJ whole genome shotgun (WGS) entry which is preliminary data.</text>
</comment>
<gene>
    <name evidence="2" type="ORF">A6E15_10695</name>
</gene>
<proteinExistence type="predicted"/>
<keyword evidence="3" id="KW-1185">Reference proteome</keyword>
<name>A0A1S8AXY8_9EURY</name>
<accession>A0A1S8AXY8</accession>
<dbReference type="Proteomes" id="UP000189370">
    <property type="component" value="Unassembled WGS sequence"/>
</dbReference>
<dbReference type="AlphaFoldDB" id="A0A1S8AXY8"/>
<evidence type="ECO:0000313" key="2">
    <source>
        <dbReference type="EMBL" id="OLZ41426.1"/>
    </source>
</evidence>
<feature type="domain" description="DUF8053" evidence="1">
    <location>
        <begin position="3"/>
        <end position="58"/>
    </location>
</feature>